<evidence type="ECO:0008006" key="2">
    <source>
        <dbReference type="Google" id="ProtNLM"/>
    </source>
</evidence>
<accession>A0A6J4JBK7</accession>
<evidence type="ECO:0000313" key="1">
    <source>
        <dbReference type="EMBL" id="CAA9272007.1"/>
    </source>
</evidence>
<gene>
    <name evidence="1" type="ORF">AVDCRST_MAG10-3338</name>
</gene>
<protein>
    <recommendedName>
        <fullName evidence="2">DUF1353 domain-containing protein</fullName>
    </recommendedName>
</protein>
<sequence>MSRFTAPLLVTPLNDGKSWVIVTDDFTYDIGEEGSGDSVRVPRGMVSDFASVPRPIWWFAAPWGTHGHAAVIHDAGYYLQLRSRPEYDRIFLEAMEVLKVGKLKRTLMYRAVRWFGGAAWSANAERNRTQPGWKIVDPATLGVLRAGEVADSALVAHDRENAPSVEEVREAVDAARRR</sequence>
<dbReference type="Pfam" id="PF07087">
    <property type="entry name" value="DUF1353"/>
    <property type="match status" value="1"/>
</dbReference>
<reference evidence="1" key="1">
    <citation type="submission" date="2020-02" db="EMBL/GenBank/DDBJ databases">
        <authorList>
            <person name="Meier V. D."/>
        </authorList>
    </citation>
    <scope>NUCLEOTIDE SEQUENCE</scope>
    <source>
        <strain evidence="1">AVDCRST_MAG10</strain>
    </source>
</reference>
<name>A0A6J4JBK7_9ACTN</name>
<dbReference type="EMBL" id="CADCTB010000204">
    <property type="protein sequence ID" value="CAA9272007.1"/>
    <property type="molecule type" value="Genomic_DNA"/>
</dbReference>
<proteinExistence type="predicted"/>
<organism evidence="1">
    <name type="scientific">uncultured Acidimicrobiales bacterium</name>
    <dbReference type="NCBI Taxonomy" id="310071"/>
    <lineage>
        <taxon>Bacteria</taxon>
        <taxon>Bacillati</taxon>
        <taxon>Actinomycetota</taxon>
        <taxon>Acidimicrobiia</taxon>
        <taxon>Acidimicrobiales</taxon>
        <taxon>environmental samples</taxon>
    </lineage>
</organism>
<dbReference type="InterPro" id="IPR010767">
    <property type="entry name" value="Phage_CGC-2007_Cje0229"/>
</dbReference>
<dbReference type="AlphaFoldDB" id="A0A6J4JBK7"/>